<dbReference type="PANTHER" id="PTHR21015:SF22">
    <property type="entry name" value="GLYCOSYLTRANSFERASE"/>
    <property type="match status" value="1"/>
</dbReference>
<dbReference type="InterPro" id="IPR007235">
    <property type="entry name" value="Glyco_trans_28_C"/>
</dbReference>
<dbReference type="EMBL" id="CP061539">
    <property type="protein sequence ID" value="QNV38782.1"/>
    <property type="molecule type" value="Genomic_DNA"/>
</dbReference>
<keyword evidence="3" id="KW-1185">Reference proteome</keyword>
<dbReference type="Pfam" id="PF04101">
    <property type="entry name" value="Glyco_tran_28_C"/>
    <property type="match status" value="1"/>
</dbReference>
<evidence type="ECO:0000313" key="2">
    <source>
        <dbReference type="EMBL" id="QNV38782.1"/>
    </source>
</evidence>
<feature type="domain" description="Glycosyl transferase family 28 C-terminal" evidence="1">
    <location>
        <begin position="223"/>
        <end position="278"/>
    </location>
</feature>
<protein>
    <recommendedName>
        <fullName evidence="1">Glycosyl transferase family 28 C-terminal domain-containing protein</fullName>
    </recommendedName>
</protein>
<name>A0A7H2BGI6_9MICC</name>
<proteinExistence type="predicted"/>
<accession>A0A7H2BGI6</accession>
<evidence type="ECO:0000259" key="1">
    <source>
        <dbReference type="Pfam" id="PF04101"/>
    </source>
</evidence>
<gene>
    <name evidence="2" type="ORF">IDM49_01205</name>
</gene>
<dbReference type="KEGG" id="rter:IDM49_01205"/>
<dbReference type="AlphaFoldDB" id="A0A7H2BGI6"/>
<organism evidence="2 3">
    <name type="scientific">Rothia terrae</name>
    <dbReference type="NCBI Taxonomy" id="396015"/>
    <lineage>
        <taxon>Bacteria</taxon>
        <taxon>Bacillati</taxon>
        <taxon>Actinomycetota</taxon>
        <taxon>Actinomycetes</taxon>
        <taxon>Micrococcales</taxon>
        <taxon>Micrococcaceae</taxon>
        <taxon>Rothia</taxon>
    </lineage>
</organism>
<dbReference type="SUPFAM" id="SSF53756">
    <property type="entry name" value="UDP-Glycosyltransferase/glycogen phosphorylase"/>
    <property type="match status" value="1"/>
</dbReference>
<reference evidence="2 3" key="1">
    <citation type="submission" date="2020-09" db="EMBL/GenBank/DDBJ databases">
        <title>Investigation of environmental microbes.</title>
        <authorList>
            <person name="Ou Y."/>
            <person name="Kang Q."/>
        </authorList>
    </citation>
    <scope>NUCLEOTIDE SEQUENCE [LARGE SCALE GENOMIC DNA]</scope>
    <source>
        <strain evidence="2 3">KJZ-14</strain>
    </source>
</reference>
<sequence length="325" mass="35689">MYAHHQGAGHLQRCRAIAEHLNAQVTILSSLPDADIGLPLDTAPEIENYAEFTADNTLHWVPLHVDGLRQRMALIAQWIQINKPDVFFVDVSVEVAQFVRLMGVPVITIAMPGERTDTPHQTMYAQATALIAACPSDAPVPAHLQGFADKLYAVGGISRFEAQESLTSESPYTEKPKKMQAVVLQGRGGTAWTQDYWDAVELACPSWNFTVLGGNNRVENPMPYLTHADVVISASGQNSVADIALAGTSAIFIPQERAFGEQRATARVLENLGLATVVWDLPQENTWAGILEQACKKPAQWNRWQVVGGSQRAARIIEEKAEKTW</sequence>
<dbReference type="GO" id="GO:0016758">
    <property type="term" value="F:hexosyltransferase activity"/>
    <property type="evidence" value="ECO:0007669"/>
    <property type="project" value="InterPro"/>
</dbReference>
<dbReference type="Proteomes" id="UP000516404">
    <property type="component" value="Chromosome"/>
</dbReference>
<dbReference type="Gene3D" id="3.40.50.2000">
    <property type="entry name" value="Glycogen Phosphorylase B"/>
    <property type="match status" value="1"/>
</dbReference>
<dbReference type="PANTHER" id="PTHR21015">
    <property type="entry name" value="UDP-N-ACETYLGLUCOSAMINE--N-ACETYLMURAMYL-(PENTAPEPTIDE) PYROPHOSPHORYL-UNDECAPRENOL N-ACETYLGLUCOSAMINE TRANSFERASE 1"/>
    <property type="match status" value="1"/>
</dbReference>
<evidence type="ECO:0000313" key="3">
    <source>
        <dbReference type="Proteomes" id="UP000516404"/>
    </source>
</evidence>